<dbReference type="PANTHER" id="PTHR46696:SF4">
    <property type="entry name" value="BIOTIN BIOSYNTHESIS CYTOCHROME P450"/>
    <property type="match status" value="1"/>
</dbReference>
<dbReference type="GO" id="GO:0036199">
    <property type="term" value="F:cholest-4-en-3-one 26-monooxygenase activity"/>
    <property type="evidence" value="ECO:0007669"/>
    <property type="project" value="TreeGrafter"/>
</dbReference>
<dbReference type="Gene3D" id="1.10.630.10">
    <property type="entry name" value="Cytochrome P450"/>
    <property type="match status" value="1"/>
</dbReference>
<dbReference type="AlphaFoldDB" id="A0A117IAQ5"/>
<dbReference type="Pfam" id="PF00067">
    <property type="entry name" value="p450"/>
    <property type="match status" value="1"/>
</dbReference>
<reference evidence="21" key="2">
    <citation type="submission" date="2016-02" db="EMBL/GenBank/DDBJ databases">
        <title>Draft genome sequence of five rapidly growing Mycobacterium species.</title>
        <authorList>
            <person name="Katahira K."/>
            <person name="Gotou Y."/>
            <person name="Iida K."/>
            <person name="Ogura Y."/>
            <person name="Hayashi T."/>
        </authorList>
    </citation>
    <scope>NUCLEOTIDE SEQUENCE [LARGE SCALE GENOMIC DNA]</scope>
    <source>
        <strain evidence="21">JCM15298</strain>
    </source>
</reference>
<keyword evidence="9 18" id="KW-0503">Monooxygenase</keyword>
<comment type="cofactor">
    <cofactor evidence="1">
        <name>heme</name>
        <dbReference type="ChEBI" id="CHEBI:30413"/>
    </cofactor>
</comment>
<evidence type="ECO:0000313" key="20">
    <source>
        <dbReference type="EMBL" id="GAS96690.1"/>
    </source>
</evidence>
<dbReference type="GO" id="GO:0005506">
    <property type="term" value="F:iron ion binding"/>
    <property type="evidence" value="ECO:0007669"/>
    <property type="project" value="InterPro"/>
</dbReference>
<sequence>MSLDVSHAARFQLAGADTWADPFPMYAALRDHDPVHHVVPDNPAHDYYVLSRHADIWAAARDHQTFSSAQGLTVNYGELEMIGLQDNPPMVMQDPPVHTEFRKLVSRGFTPRQVEAVEPKVREFVVDRIERLRSNGGGDIVTELFKPLPSMVVAHYLGVPDEDRDQFDGWTEAIVAANTSEGGIGGALDTLGDALGSMMAYFTALIERRRAEPEDDTVSHLVAAGIGADGDIAGMLSILAFTFTMVTGGNDTTTGMLGGSMQLLHRNPDQRRLLATDPGLIPDAVDELLRLTSPVQCLARTATRDVTIGDTTIPAGRKVLLLYGSGNRDERQYGPDAAELDVTRRPRNILTFSHGAHHCLGAAAARMQSRVALEELLTRIPEFSVDEDAVVWAGGSYVRRPLSVPFTVGRRAGGTSRLPGTAQRPGVSI</sequence>
<evidence type="ECO:0000256" key="9">
    <source>
        <dbReference type="ARBA" id="ARBA00023033"/>
    </source>
</evidence>
<keyword evidence="3" id="KW-0153">Cholesterol metabolism</keyword>
<evidence type="ECO:0000256" key="2">
    <source>
        <dbReference type="ARBA" id="ARBA00010617"/>
    </source>
</evidence>
<dbReference type="SUPFAM" id="SSF48264">
    <property type="entry name" value="Cytochrome P450"/>
    <property type="match status" value="1"/>
</dbReference>
<dbReference type="Proteomes" id="UP000069443">
    <property type="component" value="Unassembled WGS sequence"/>
</dbReference>
<evidence type="ECO:0000256" key="3">
    <source>
        <dbReference type="ARBA" id="ARBA00022548"/>
    </source>
</evidence>
<dbReference type="OrthoDB" id="3213397at2"/>
<evidence type="ECO:0000313" key="21">
    <source>
        <dbReference type="Proteomes" id="UP000069443"/>
    </source>
</evidence>
<dbReference type="RefSeq" id="WP_062657671.1">
    <property type="nucleotide sequence ID" value="NZ_BCSY01000057.1"/>
</dbReference>
<accession>A0A117IAQ5</accession>
<keyword evidence="6" id="KW-0442">Lipid degradation</keyword>
<evidence type="ECO:0000256" key="1">
    <source>
        <dbReference type="ARBA" id="ARBA00001971"/>
    </source>
</evidence>
<keyword evidence="8 18" id="KW-0408">Iron</keyword>
<evidence type="ECO:0000256" key="8">
    <source>
        <dbReference type="ARBA" id="ARBA00023004"/>
    </source>
</evidence>
<evidence type="ECO:0000256" key="7">
    <source>
        <dbReference type="ARBA" id="ARBA00023002"/>
    </source>
</evidence>
<dbReference type="FunFam" id="1.10.630.10:FF:000018">
    <property type="entry name" value="Cytochrome P450 monooxygenase"/>
    <property type="match status" value="1"/>
</dbReference>
<dbReference type="EMBL" id="BCSY01000057">
    <property type="protein sequence ID" value="GAS96690.1"/>
    <property type="molecule type" value="Genomic_DNA"/>
</dbReference>
<evidence type="ECO:0000256" key="5">
    <source>
        <dbReference type="ARBA" id="ARBA00022723"/>
    </source>
</evidence>
<gene>
    <name evidence="20" type="ORF">RMCC_3656</name>
</gene>
<dbReference type="InterPro" id="IPR001128">
    <property type="entry name" value="Cyt_P450"/>
</dbReference>
<evidence type="ECO:0000256" key="6">
    <source>
        <dbReference type="ARBA" id="ARBA00022963"/>
    </source>
</evidence>
<dbReference type="GO" id="GO:0020037">
    <property type="term" value="F:heme binding"/>
    <property type="evidence" value="ECO:0007669"/>
    <property type="project" value="InterPro"/>
</dbReference>
<name>A0A117IAQ5_MYCCR</name>
<dbReference type="InterPro" id="IPR036396">
    <property type="entry name" value="Cyt_P450_sf"/>
</dbReference>
<dbReference type="CDD" id="cd11078">
    <property type="entry name" value="CYP130-like"/>
    <property type="match status" value="1"/>
</dbReference>
<evidence type="ECO:0000256" key="14">
    <source>
        <dbReference type="ARBA" id="ARBA00070775"/>
    </source>
</evidence>
<dbReference type="PRINTS" id="PR00359">
    <property type="entry name" value="BP450"/>
</dbReference>
<comment type="caution">
    <text evidence="20">The sequence shown here is derived from an EMBL/GenBank/DDBJ whole genome shotgun (WGS) entry which is preliminary data.</text>
</comment>
<comment type="pathway">
    <text evidence="13">Steroid metabolism; cholesterol degradation.</text>
</comment>
<evidence type="ECO:0000256" key="16">
    <source>
        <dbReference type="ARBA" id="ARBA00082981"/>
    </source>
</evidence>
<evidence type="ECO:0000256" key="18">
    <source>
        <dbReference type="RuleBase" id="RU000461"/>
    </source>
</evidence>
<dbReference type="GO" id="GO:0008395">
    <property type="term" value="F:steroid hydroxylase activity"/>
    <property type="evidence" value="ECO:0007669"/>
    <property type="project" value="TreeGrafter"/>
</dbReference>
<evidence type="ECO:0000256" key="10">
    <source>
        <dbReference type="ARBA" id="ARBA00023098"/>
    </source>
</evidence>
<evidence type="ECO:0000256" key="4">
    <source>
        <dbReference type="ARBA" id="ARBA00022617"/>
    </source>
</evidence>
<dbReference type="InterPro" id="IPR017972">
    <property type="entry name" value="Cyt_P450_CS"/>
</dbReference>
<evidence type="ECO:0000256" key="19">
    <source>
        <dbReference type="SAM" id="MobiDB-lite"/>
    </source>
</evidence>
<keyword evidence="12" id="KW-0753">Steroid metabolism</keyword>
<evidence type="ECO:0000256" key="11">
    <source>
        <dbReference type="ARBA" id="ARBA00023166"/>
    </source>
</evidence>
<keyword evidence="11" id="KW-1207">Sterol metabolism</keyword>
<dbReference type="STRING" id="228230.RMCC_3656"/>
<evidence type="ECO:0000256" key="12">
    <source>
        <dbReference type="ARBA" id="ARBA00023221"/>
    </source>
</evidence>
<proteinExistence type="inferred from homology"/>
<keyword evidence="21" id="KW-1185">Reference proteome</keyword>
<keyword evidence="7 18" id="KW-0560">Oxidoreductase</keyword>
<feature type="region of interest" description="Disordered" evidence="19">
    <location>
        <begin position="410"/>
        <end position="429"/>
    </location>
</feature>
<evidence type="ECO:0000256" key="13">
    <source>
        <dbReference type="ARBA" id="ARBA00049645"/>
    </source>
</evidence>
<keyword evidence="5 18" id="KW-0479">Metal-binding</keyword>
<keyword evidence="10" id="KW-0443">Lipid metabolism</keyword>
<dbReference type="InterPro" id="IPR002397">
    <property type="entry name" value="Cyt_P450_B"/>
</dbReference>
<dbReference type="GO" id="GO:0006707">
    <property type="term" value="P:cholesterol catabolic process"/>
    <property type="evidence" value="ECO:0007669"/>
    <property type="project" value="TreeGrafter"/>
</dbReference>
<dbReference type="PROSITE" id="PS00086">
    <property type="entry name" value="CYTOCHROME_P450"/>
    <property type="match status" value="1"/>
</dbReference>
<organism evidence="20 21">
    <name type="scientific">Mycolicibacterium canariasense</name>
    <name type="common">Mycobacterium canariasense</name>
    <dbReference type="NCBI Taxonomy" id="228230"/>
    <lineage>
        <taxon>Bacteria</taxon>
        <taxon>Bacillati</taxon>
        <taxon>Actinomycetota</taxon>
        <taxon>Actinomycetes</taxon>
        <taxon>Mycobacteriales</taxon>
        <taxon>Mycobacteriaceae</taxon>
        <taxon>Mycolicibacterium</taxon>
    </lineage>
</organism>
<evidence type="ECO:0000256" key="15">
    <source>
        <dbReference type="ARBA" id="ARBA00079588"/>
    </source>
</evidence>
<keyword evidence="4 18" id="KW-0349">Heme</keyword>
<comment type="similarity">
    <text evidence="2 18">Belongs to the cytochrome P450 family.</text>
</comment>
<protein>
    <recommendedName>
        <fullName evidence="14">Steroid C26-monooxygenase</fullName>
    </recommendedName>
    <alternativeName>
        <fullName evidence="15">Cholest-4-en-3-one C26-monooxygenase</fullName>
    </alternativeName>
    <alternativeName>
        <fullName evidence="17">Cholesterol C26-monooxygenase</fullName>
    </alternativeName>
    <alternativeName>
        <fullName evidence="16">Steroid C27-monooxygenase</fullName>
    </alternativeName>
</protein>
<dbReference type="PANTHER" id="PTHR46696">
    <property type="entry name" value="P450, PUTATIVE (EUROFUNG)-RELATED"/>
    <property type="match status" value="1"/>
</dbReference>
<reference evidence="21" key="1">
    <citation type="journal article" date="2016" name="Genome Announc.">
        <title>Draft Genome Sequences of Five Rapidly Growing Mycobacterium Species, M. thermoresistibile, M. fortuitum subsp. acetamidolyticum, M. canariasense, M. brisbanense, and M. novocastrense.</title>
        <authorList>
            <person name="Katahira K."/>
            <person name="Ogura Y."/>
            <person name="Gotoh Y."/>
            <person name="Hayashi T."/>
        </authorList>
    </citation>
    <scope>NUCLEOTIDE SEQUENCE [LARGE SCALE GENOMIC DNA]</scope>
    <source>
        <strain evidence="21">JCM15298</strain>
    </source>
</reference>
<evidence type="ECO:0000256" key="17">
    <source>
        <dbReference type="ARBA" id="ARBA00083909"/>
    </source>
</evidence>